<reference evidence="4 5" key="1">
    <citation type="submission" date="2019-11" db="EMBL/GenBank/DDBJ databases">
        <authorList>
            <person name="He Y."/>
        </authorList>
    </citation>
    <scope>NUCLEOTIDE SEQUENCE [LARGE SCALE GENOMIC DNA]</scope>
    <source>
        <strain evidence="4 5">SCSIO 58843</strain>
    </source>
</reference>
<keyword evidence="5" id="KW-1185">Reference proteome</keyword>
<dbReference type="Gene3D" id="3.40.30.10">
    <property type="entry name" value="Glutaredoxin"/>
    <property type="match status" value="1"/>
</dbReference>
<name>A0A5Q2RGD3_9ACTN</name>
<feature type="disulfide bond" description="Redox-active" evidence="3">
    <location>
        <begin position="75"/>
        <end position="79"/>
    </location>
</feature>
<keyword evidence="2" id="KW-0186">Copper</keyword>
<dbReference type="AlphaFoldDB" id="A0A5Q2RGD3"/>
<evidence type="ECO:0000256" key="3">
    <source>
        <dbReference type="PIRSR" id="PIRSR603782-2"/>
    </source>
</evidence>
<keyword evidence="2" id="KW-0479">Metal-binding</keyword>
<dbReference type="KEGG" id="atq:GH723_12650"/>
<feature type="binding site" evidence="2">
    <location>
        <position position="165"/>
    </location>
    <ligand>
        <name>Cu cation</name>
        <dbReference type="ChEBI" id="CHEBI:23378"/>
    </ligand>
</feature>
<dbReference type="Pfam" id="PF02630">
    <property type="entry name" value="SCO1-SenC"/>
    <property type="match status" value="1"/>
</dbReference>
<dbReference type="InterPro" id="IPR036249">
    <property type="entry name" value="Thioredoxin-like_sf"/>
</dbReference>
<evidence type="ECO:0000313" key="4">
    <source>
        <dbReference type="EMBL" id="QGG95879.1"/>
    </source>
</evidence>
<dbReference type="RefSeq" id="WP_153759985.1">
    <property type="nucleotide sequence ID" value="NZ_CP045851.1"/>
</dbReference>
<gene>
    <name evidence="4" type="ORF">GH723_12650</name>
</gene>
<dbReference type="Proteomes" id="UP000334019">
    <property type="component" value="Chromosome"/>
</dbReference>
<dbReference type="SUPFAM" id="SSF52833">
    <property type="entry name" value="Thioredoxin-like"/>
    <property type="match status" value="1"/>
</dbReference>
<dbReference type="GO" id="GO:0046872">
    <property type="term" value="F:metal ion binding"/>
    <property type="evidence" value="ECO:0007669"/>
    <property type="project" value="UniProtKB-KW"/>
</dbReference>
<evidence type="ECO:0000256" key="2">
    <source>
        <dbReference type="PIRSR" id="PIRSR603782-1"/>
    </source>
</evidence>
<feature type="binding site" evidence="2">
    <location>
        <position position="79"/>
    </location>
    <ligand>
        <name>Cu cation</name>
        <dbReference type="ChEBI" id="CHEBI:23378"/>
    </ligand>
</feature>
<sequence>MTALLLVVGTAACGDDGGTADDGGPPALEGITRASPISVADIEITEVAPDAPDRPFRFRAPDGELLFVYFGYTSCPDVCPLTLSDLRAALEELDPADASRLSVAFVTVDPERDTAEVLVPYLGHFFDRIHALRTEDAAVLQEVEDAFGASSTITPKDDGTYDVSHSAISYLVDSDGEVVVEWPYGVSSDAMAHDLRILTDRLTEEQTT</sequence>
<proteinExistence type="inferred from homology"/>
<dbReference type="CDD" id="cd02968">
    <property type="entry name" value="SCO"/>
    <property type="match status" value="1"/>
</dbReference>
<feature type="binding site" evidence="2">
    <location>
        <position position="75"/>
    </location>
    <ligand>
        <name>Cu cation</name>
        <dbReference type="ChEBI" id="CHEBI:23378"/>
    </ligand>
</feature>
<comment type="similarity">
    <text evidence="1">Belongs to the SCO1/2 family.</text>
</comment>
<dbReference type="EMBL" id="CP045851">
    <property type="protein sequence ID" value="QGG95879.1"/>
    <property type="molecule type" value="Genomic_DNA"/>
</dbReference>
<dbReference type="InterPro" id="IPR003782">
    <property type="entry name" value="SCO1/SenC"/>
</dbReference>
<evidence type="ECO:0000313" key="5">
    <source>
        <dbReference type="Proteomes" id="UP000334019"/>
    </source>
</evidence>
<protein>
    <submittedName>
        <fullName evidence="4">SCO family protein</fullName>
    </submittedName>
</protein>
<evidence type="ECO:0000256" key="1">
    <source>
        <dbReference type="ARBA" id="ARBA00010996"/>
    </source>
</evidence>
<keyword evidence="3" id="KW-1015">Disulfide bond</keyword>
<dbReference type="PANTHER" id="PTHR12151:SF25">
    <property type="entry name" value="LINALOOL DEHYDRATASE_ISOMERASE DOMAIN-CONTAINING PROTEIN"/>
    <property type="match status" value="1"/>
</dbReference>
<dbReference type="PANTHER" id="PTHR12151">
    <property type="entry name" value="ELECTRON TRANSPORT PROTIN SCO1/SENC FAMILY MEMBER"/>
    <property type="match status" value="1"/>
</dbReference>
<accession>A0A5Q2RGD3</accession>
<organism evidence="4 5">
    <name type="scientific">Actinomarinicola tropica</name>
    <dbReference type="NCBI Taxonomy" id="2789776"/>
    <lineage>
        <taxon>Bacteria</taxon>
        <taxon>Bacillati</taxon>
        <taxon>Actinomycetota</taxon>
        <taxon>Acidimicrobiia</taxon>
        <taxon>Acidimicrobiales</taxon>
        <taxon>Iamiaceae</taxon>
        <taxon>Actinomarinicola</taxon>
    </lineage>
</organism>